<evidence type="ECO:0000256" key="2">
    <source>
        <dbReference type="ARBA" id="ARBA00003968"/>
    </source>
</evidence>
<dbReference type="FunFam" id="3.40.50.2020:FF:000021">
    <property type="entry name" value="Adenine phosphoribosyltransferase"/>
    <property type="match status" value="1"/>
</dbReference>
<evidence type="ECO:0000313" key="15">
    <source>
        <dbReference type="Proteomes" id="UP001152755"/>
    </source>
</evidence>
<dbReference type="GO" id="GO:0002055">
    <property type="term" value="F:adenine binding"/>
    <property type="evidence" value="ECO:0007669"/>
    <property type="project" value="TreeGrafter"/>
</dbReference>
<dbReference type="Gene3D" id="3.40.50.2020">
    <property type="match status" value="1"/>
</dbReference>
<feature type="domain" description="Phosphoribosyltransferase" evidence="13">
    <location>
        <begin position="83"/>
        <end position="191"/>
    </location>
</feature>
<comment type="caution">
    <text evidence="14">The sequence shown here is derived from an EMBL/GenBank/DDBJ whole genome shotgun (WGS) entry which is preliminary data.</text>
</comment>
<evidence type="ECO:0000256" key="7">
    <source>
        <dbReference type="ARBA" id="ARBA00022490"/>
    </source>
</evidence>
<evidence type="ECO:0000256" key="5">
    <source>
        <dbReference type="ARBA" id="ARBA00008391"/>
    </source>
</evidence>
<dbReference type="CDD" id="cd06223">
    <property type="entry name" value="PRTases_typeI"/>
    <property type="match status" value="1"/>
</dbReference>
<dbReference type="AlphaFoldDB" id="A0A9X4M405"/>
<dbReference type="InterPro" id="IPR000836">
    <property type="entry name" value="PRTase_dom"/>
</dbReference>
<dbReference type="SUPFAM" id="SSF53271">
    <property type="entry name" value="PRTase-like"/>
    <property type="match status" value="1"/>
</dbReference>
<dbReference type="GO" id="GO:0005737">
    <property type="term" value="C:cytoplasm"/>
    <property type="evidence" value="ECO:0007669"/>
    <property type="project" value="UniProtKB-SubCell"/>
</dbReference>
<sequence length="211" mass="21450">MDAAQMSEGIPVTEQDVTGESGTGRGRTADGPGDADLRRRAAASVQRLTRSVADFPQPGVQFADLTPVFADATGLREVIDALAAAAHGRADLVAGIDARGFLLGSGVALAAGTGVLAVRKQGKLPPPVLSQTYQLEYGKAGLEVPADAIALEGRRVLVVDDVLATGGTVCATVDLLTRAGAEVIGVAVVMELEGLGGRDRLTVPLTSLVAV</sequence>
<dbReference type="GO" id="GO:0006168">
    <property type="term" value="P:adenine salvage"/>
    <property type="evidence" value="ECO:0007669"/>
    <property type="project" value="InterPro"/>
</dbReference>
<keyword evidence="7 11" id="KW-0963">Cytoplasm</keyword>
<protein>
    <recommendedName>
        <fullName evidence="6 11">Adenine phosphoribosyltransferase</fullName>
        <shortName evidence="11">APRT</shortName>
        <ecNumber evidence="6 11">2.4.2.7</ecNumber>
    </recommendedName>
</protein>
<comment type="subcellular location">
    <subcellularLocation>
        <location evidence="3 11">Cytoplasm</location>
    </subcellularLocation>
</comment>
<dbReference type="InterPro" id="IPR005764">
    <property type="entry name" value="Ade_phspho_trans"/>
</dbReference>
<comment type="subunit">
    <text evidence="11">Homodimer.</text>
</comment>
<keyword evidence="15" id="KW-1185">Reference proteome</keyword>
<evidence type="ECO:0000256" key="10">
    <source>
        <dbReference type="ARBA" id="ARBA00022726"/>
    </source>
</evidence>
<dbReference type="PANTHER" id="PTHR32315:SF3">
    <property type="entry name" value="ADENINE PHOSPHORIBOSYLTRANSFERASE"/>
    <property type="match status" value="1"/>
</dbReference>
<organism evidence="14 15">
    <name type="scientific">Speluncibacter jeojiensis</name>
    <dbReference type="NCBI Taxonomy" id="2710754"/>
    <lineage>
        <taxon>Bacteria</taxon>
        <taxon>Bacillati</taxon>
        <taxon>Actinomycetota</taxon>
        <taxon>Actinomycetes</taxon>
        <taxon>Mycobacteriales</taxon>
        <taxon>Speluncibacteraceae</taxon>
        <taxon>Speluncibacter</taxon>
    </lineage>
</organism>
<dbReference type="GO" id="GO:0003999">
    <property type="term" value="F:adenine phosphoribosyltransferase activity"/>
    <property type="evidence" value="ECO:0007669"/>
    <property type="project" value="UniProtKB-UniRule"/>
</dbReference>
<dbReference type="GO" id="GO:0006166">
    <property type="term" value="P:purine ribonucleoside salvage"/>
    <property type="evidence" value="ECO:0007669"/>
    <property type="project" value="UniProtKB-KW"/>
</dbReference>
<keyword evidence="9 11" id="KW-0808">Transferase</keyword>
<evidence type="ECO:0000259" key="13">
    <source>
        <dbReference type="Pfam" id="PF00156"/>
    </source>
</evidence>
<evidence type="ECO:0000256" key="9">
    <source>
        <dbReference type="ARBA" id="ARBA00022679"/>
    </source>
</evidence>
<comment type="pathway">
    <text evidence="4 11">Purine metabolism; AMP biosynthesis via salvage pathway; AMP from adenine: step 1/1.</text>
</comment>
<reference evidence="14" key="1">
    <citation type="submission" date="2022-08" db="EMBL/GenBank/DDBJ databases">
        <title>Genome analysis of Corynebacteriales strain.</title>
        <authorList>
            <person name="Lee S.D."/>
        </authorList>
    </citation>
    <scope>NUCLEOTIDE SEQUENCE</scope>
    <source>
        <strain evidence="14">D3-21</strain>
    </source>
</reference>
<dbReference type="NCBIfam" id="NF002636">
    <property type="entry name" value="PRK02304.1-5"/>
    <property type="match status" value="1"/>
</dbReference>
<evidence type="ECO:0000256" key="11">
    <source>
        <dbReference type="HAMAP-Rule" id="MF_00004"/>
    </source>
</evidence>
<evidence type="ECO:0000256" key="1">
    <source>
        <dbReference type="ARBA" id="ARBA00000868"/>
    </source>
</evidence>
<evidence type="ECO:0000256" key="8">
    <source>
        <dbReference type="ARBA" id="ARBA00022676"/>
    </source>
</evidence>
<dbReference type="Proteomes" id="UP001152755">
    <property type="component" value="Unassembled WGS sequence"/>
</dbReference>
<gene>
    <name evidence="11" type="primary">apt</name>
    <name evidence="14" type="ORF">NVS88_19010</name>
</gene>
<evidence type="ECO:0000256" key="4">
    <source>
        <dbReference type="ARBA" id="ARBA00004659"/>
    </source>
</evidence>
<accession>A0A9X4M405</accession>
<comment type="catalytic activity">
    <reaction evidence="1 11">
        <text>AMP + diphosphate = 5-phospho-alpha-D-ribose 1-diphosphate + adenine</text>
        <dbReference type="Rhea" id="RHEA:16609"/>
        <dbReference type="ChEBI" id="CHEBI:16708"/>
        <dbReference type="ChEBI" id="CHEBI:33019"/>
        <dbReference type="ChEBI" id="CHEBI:58017"/>
        <dbReference type="ChEBI" id="CHEBI:456215"/>
        <dbReference type="EC" id="2.4.2.7"/>
    </reaction>
</comment>
<dbReference type="NCBIfam" id="NF002634">
    <property type="entry name" value="PRK02304.1-3"/>
    <property type="match status" value="1"/>
</dbReference>
<feature type="region of interest" description="Disordered" evidence="12">
    <location>
        <begin position="1"/>
        <end position="36"/>
    </location>
</feature>
<dbReference type="EC" id="2.4.2.7" evidence="6 11"/>
<dbReference type="Pfam" id="PF00156">
    <property type="entry name" value="Pribosyltran"/>
    <property type="match status" value="1"/>
</dbReference>
<dbReference type="InterPro" id="IPR029057">
    <property type="entry name" value="PRTase-like"/>
</dbReference>
<name>A0A9X4M405_9ACTN</name>
<dbReference type="InterPro" id="IPR050054">
    <property type="entry name" value="UPRTase/APRTase"/>
</dbReference>
<dbReference type="PANTHER" id="PTHR32315">
    <property type="entry name" value="ADENINE PHOSPHORIBOSYLTRANSFERASE"/>
    <property type="match status" value="1"/>
</dbReference>
<comment type="function">
    <text evidence="2 11">Catalyzes a salvage reaction resulting in the formation of AMP, that is energically less costly than de novo synthesis.</text>
</comment>
<dbReference type="RefSeq" id="WP_277833451.1">
    <property type="nucleotide sequence ID" value="NZ_JAAIVF010000004.1"/>
</dbReference>
<evidence type="ECO:0000256" key="6">
    <source>
        <dbReference type="ARBA" id="ARBA00011893"/>
    </source>
</evidence>
<keyword evidence="8 11" id="KW-0328">Glycosyltransferase</keyword>
<comment type="similarity">
    <text evidence="5 11">Belongs to the purine/pyrimidine phosphoribosyltransferase family.</text>
</comment>
<proteinExistence type="inferred from homology"/>
<evidence type="ECO:0000256" key="12">
    <source>
        <dbReference type="SAM" id="MobiDB-lite"/>
    </source>
</evidence>
<dbReference type="HAMAP" id="MF_00004">
    <property type="entry name" value="Aden_phosphoribosyltr"/>
    <property type="match status" value="1"/>
</dbReference>
<keyword evidence="10 11" id="KW-0660">Purine salvage</keyword>
<evidence type="ECO:0000313" key="14">
    <source>
        <dbReference type="EMBL" id="MDG3016645.1"/>
    </source>
</evidence>
<dbReference type="GO" id="GO:0044209">
    <property type="term" value="P:AMP salvage"/>
    <property type="evidence" value="ECO:0007669"/>
    <property type="project" value="UniProtKB-UniRule"/>
</dbReference>
<dbReference type="EMBL" id="JANRHA010000015">
    <property type="protein sequence ID" value="MDG3016645.1"/>
    <property type="molecule type" value="Genomic_DNA"/>
</dbReference>
<evidence type="ECO:0000256" key="3">
    <source>
        <dbReference type="ARBA" id="ARBA00004496"/>
    </source>
</evidence>
<dbReference type="GO" id="GO:0016208">
    <property type="term" value="F:AMP binding"/>
    <property type="evidence" value="ECO:0007669"/>
    <property type="project" value="TreeGrafter"/>
</dbReference>